<dbReference type="SUPFAM" id="SSF55961">
    <property type="entry name" value="Bet v1-like"/>
    <property type="match status" value="1"/>
</dbReference>
<feature type="domain" description="Activator of Hsp90 ATPase homologue 1/2-like C-terminal" evidence="2">
    <location>
        <begin position="15"/>
        <end position="153"/>
    </location>
</feature>
<evidence type="ECO:0000313" key="4">
    <source>
        <dbReference type="EMBL" id="CAB4613970.1"/>
    </source>
</evidence>
<evidence type="ECO:0000259" key="2">
    <source>
        <dbReference type="Pfam" id="PF08327"/>
    </source>
</evidence>
<dbReference type="AlphaFoldDB" id="A0A6J6CAU1"/>
<protein>
    <submittedName>
        <fullName evidence="3">Unannotated protein</fullName>
    </submittedName>
</protein>
<dbReference type="Gene3D" id="3.30.530.20">
    <property type="match status" value="1"/>
</dbReference>
<dbReference type="InterPro" id="IPR023393">
    <property type="entry name" value="START-like_dom_sf"/>
</dbReference>
<dbReference type="EMBL" id="CAEZSN010000103">
    <property type="protein sequence ID" value="CAB4547443.1"/>
    <property type="molecule type" value="Genomic_DNA"/>
</dbReference>
<organism evidence="3">
    <name type="scientific">freshwater metagenome</name>
    <dbReference type="NCBI Taxonomy" id="449393"/>
    <lineage>
        <taxon>unclassified sequences</taxon>
        <taxon>metagenomes</taxon>
        <taxon>ecological metagenomes</taxon>
    </lineage>
</organism>
<dbReference type="CDD" id="cd07814">
    <property type="entry name" value="SRPBCC_CalC_Aha1-like"/>
    <property type="match status" value="1"/>
</dbReference>
<comment type="similarity">
    <text evidence="1">Belongs to the AHA1 family.</text>
</comment>
<dbReference type="Pfam" id="PF08327">
    <property type="entry name" value="AHSA1"/>
    <property type="match status" value="1"/>
</dbReference>
<dbReference type="InterPro" id="IPR013538">
    <property type="entry name" value="ASHA1/2-like_C"/>
</dbReference>
<evidence type="ECO:0000256" key="1">
    <source>
        <dbReference type="ARBA" id="ARBA00006817"/>
    </source>
</evidence>
<dbReference type="EMBL" id="CAEZUR010000091">
    <property type="protein sequence ID" value="CAB4613970.1"/>
    <property type="molecule type" value="Genomic_DNA"/>
</dbReference>
<proteinExistence type="inferred from homology"/>
<evidence type="ECO:0000313" key="3">
    <source>
        <dbReference type="EMBL" id="CAB4547443.1"/>
    </source>
</evidence>
<accession>A0A6J6CAU1</accession>
<name>A0A6J6CAU1_9ZZZZ</name>
<reference evidence="3" key="1">
    <citation type="submission" date="2020-05" db="EMBL/GenBank/DDBJ databases">
        <authorList>
            <person name="Chiriac C."/>
            <person name="Salcher M."/>
            <person name="Ghai R."/>
            <person name="Kavagutti S V."/>
        </authorList>
    </citation>
    <scope>NUCLEOTIDE SEQUENCE</scope>
</reference>
<gene>
    <name evidence="3" type="ORF">UFOPK1433_00893</name>
    <name evidence="4" type="ORF">UFOPK1843_01007</name>
</gene>
<sequence>MSESFLYSVEREFDCNIETLWKAWTNAQDLEAWYSPTMLSVVPGSVTSEVYVGGRWAVAVDVSINGFNAYFWGRYSEVVPNVRLVHSLSYSQDEAEFIFADENAPAHRIVLDFEKRGKKSWVRFTQFGDMPAEQAEASRDGMNSYLDNLESFLAKKKG</sequence>